<comment type="catalytic activity">
    <reaction evidence="8">
        <text>hydrogencarbonate + pyruvate + ATP = oxaloacetate + ADP + phosphate + H(+)</text>
        <dbReference type="Rhea" id="RHEA:20844"/>
        <dbReference type="ChEBI" id="CHEBI:15361"/>
        <dbReference type="ChEBI" id="CHEBI:15378"/>
        <dbReference type="ChEBI" id="CHEBI:16452"/>
        <dbReference type="ChEBI" id="CHEBI:17544"/>
        <dbReference type="ChEBI" id="CHEBI:30616"/>
        <dbReference type="ChEBI" id="CHEBI:43474"/>
        <dbReference type="ChEBI" id="CHEBI:456216"/>
        <dbReference type="EC" id="6.4.1.1"/>
    </reaction>
</comment>
<evidence type="ECO:0000256" key="7">
    <source>
        <dbReference type="ARBA" id="ARBA00023267"/>
    </source>
</evidence>
<evidence type="ECO:0000256" key="12">
    <source>
        <dbReference type="PIRSR" id="PIRSR001594-4"/>
    </source>
</evidence>
<feature type="binding site" description="via carbamate group" evidence="11">
    <location>
        <position position="709"/>
    </location>
    <ligand>
        <name>Mn(2+)</name>
        <dbReference type="ChEBI" id="CHEBI:29035"/>
    </ligand>
</feature>
<evidence type="ECO:0000256" key="5">
    <source>
        <dbReference type="ARBA" id="ARBA00022741"/>
    </source>
</evidence>
<evidence type="ECO:0000256" key="10">
    <source>
        <dbReference type="PIRSR" id="PIRSR001594-2"/>
    </source>
</evidence>
<evidence type="ECO:0000313" key="18">
    <source>
        <dbReference type="Proteomes" id="UP000613840"/>
    </source>
</evidence>
<feature type="domain" description="ATP-grasp" evidence="14">
    <location>
        <begin position="121"/>
        <end position="321"/>
    </location>
</feature>
<dbReference type="PANTHER" id="PTHR43778">
    <property type="entry name" value="PYRUVATE CARBOXYLASE"/>
    <property type="match status" value="1"/>
</dbReference>
<keyword evidence="18" id="KW-1185">Reference proteome</keyword>
<feature type="binding site" evidence="11">
    <location>
        <position position="539"/>
    </location>
    <ligand>
        <name>Mn(2+)</name>
        <dbReference type="ChEBI" id="CHEBI:29035"/>
    </ligand>
</feature>
<feature type="binding site" evidence="10">
    <location>
        <position position="117"/>
    </location>
    <ligand>
        <name>ATP</name>
        <dbReference type="ChEBI" id="CHEBI:30616"/>
    </ligand>
</feature>
<dbReference type="CDD" id="cd06850">
    <property type="entry name" value="biotinyl_domain"/>
    <property type="match status" value="1"/>
</dbReference>
<gene>
    <name evidence="17" type="primary">pyc</name>
    <name evidence="17" type="ORF">GCM10011575_14430</name>
</gene>
<evidence type="ECO:0000313" key="17">
    <source>
        <dbReference type="EMBL" id="GGL57183.1"/>
    </source>
</evidence>
<protein>
    <recommendedName>
        <fullName evidence="2 8">Pyruvate carboxylase</fullName>
        <ecNumber evidence="2 8">6.4.1.1</ecNumber>
    </recommendedName>
</protein>
<dbReference type="InterPro" id="IPR055268">
    <property type="entry name" value="PCB-like"/>
</dbReference>
<dbReference type="Pfam" id="PF02436">
    <property type="entry name" value="PYC_OADA"/>
    <property type="match status" value="1"/>
</dbReference>
<evidence type="ECO:0000256" key="3">
    <source>
        <dbReference type="ARBA" id="ARBA00022598"/>
    </source>
</evidence>
<dbReference type="PROSITE" id="PS50968">
    <property type="entry name" value="BIOTINYL_LIPOYL"/>
    <property type="match status" value="1"/>
</dbReference>
<feature type="domain" description="Pyruvate carboxyltransferase" evidence="16">
    <location>
        <begin position="530"/>
        <end position="799"/>
    </location>
</feature>
<feature type="modified residue" description="N6-biotinyllysine" evidence="12">
    <location>
        <position position="1099"/>
    </location>
</feature>
<dbReference type="GO" id="GO:0006094">
    <property type="term" value="P:gluconeogenesis"/>
    <property type="evidence" value="ECO:0007669"/>
    <property type="project" value="InterPro"/>
</dbReference>
<dbReference type="CDD" id="cd07937">
    <property type="entry name" value="DRE_TIM_PC_TC_5S"/>
    <property type="match status" value="1"/>
</dbReference>
<evidence type="ECO:0000256" key="6">
    <source>
        <dbReference type="ARBA" id="ARBA00022840"/>
    </source>
</evidence>
<comment type="function">
    <text evidence="8">Catalyzes a 2-step reaction, involving the ATP-dependent carboxylation of the covalently attached biotin in the first step and the transfer of the carboxyl group to pyruvate in the second.</text>
</comment>
<evidence type="ECO:0000259" key="15">
    <source>
        <dbReference type="PROSITE" id="PS50979"/>
    </source>
</evidence>
<dbReference type="PROSITE" id="PS50975">
    <property type="entry name" value="ATP_GRASP"/>
    <property type="match status" value="1"/>
</dbReference>
<dbReference type="GO" id="GO:0004736">
    <property type="term" value="F:pyruvate carboxylase activity"/>
    <property type="evidence" value="ECO:0007669"/>
    <property type="project" value="UniProtKB-EC"/>
</dbReference>
<dbReference type="InterPro" id="IPR016185">
    <property type="entry name" value="PreATP-grasp_dom_sf"/>
</dbReference>
<dbReference type="PROSITE" id="PS50979">
    <property type="entry name" value="BC"/>
    <property type="match status" value="1"/>
</dbReference>
<dbReference type="Pfam" id="PF00289">
    <property type="entry name" value="Biotin_carb_N"/>
    <property type="match status" value="1"/>
</dbReference>
<keyword evidence="17" id="KW-0670">Pyruvate</keyword>
<dbReference type="FunFam" id="3.30.1490.20:FF:000003">
    <property type="entry name" value="acetyl-CoA carboxylase isoform X1"/>
    <property type="match status" value="1"/>
</dbReference>
<dbReference type="SUPFAM" id="SSF51246">
    <property type="entry name" value="Rudiment single hybrid motif"/>
    <property type="match status" value="1"/>
</dbReference>
<dbReference type="SUPFAM" id="SSF51230">
    <property type="entry name" value="Single hybrid motif"/>
    <property type="match status" value="1"/>
</dbReference>
<evidence type="ECO:0000256" key="9">
    <source>
        <dbReference type="PIRSR" id="PIRSR001594-1"/>
    </source>
</evidence>
<dbReference type="Proteomes" id="UP000613840">
    <property type="component" value="Unassembled WGS sequence"/>
</dbReference>
<feature type="binding site" evidence="10">
    <location>
        <position position="611"/>
    </location>
    <ligand>
        <name>substrate</name>
    </ligand>
</feature>
<comment type="caution">
    <text evidence="17">The sequence shown here is derived from an EMBL/GenBank/DDBJ whole genome shotgun (WGS) entry which is preliminary data.</text>
</comment>
<dbReference type="PANTHER" id="PTHR43778:SF2">
    <property type="entry name" value="PYRUVATE CARBOXYLASE, MITOCHONDRIAL"/>
    <property type="match status" value="1"/>
</dbReference>
<dbReference type="GO" id="GO:0005524">
    <property type="term" value="F:ATP binding"/>
    <property type="evidence" value="ECO:0007669"/>
    <property type="project" value="UniProtKB-UniRule"/>
</dbReference>
<proteinExistence type="predicted"/>
<comment type="cofactor">
    <cofactor evidence="1 8">
        <name>biotin</name>
        <dbReference type="ChEBI" id="CHEBI:57586"/>
    </cofactor>
</comment>
<dbReference type="EC" id="6.4.1.1" evidence="2 8"/>
<dbReference type="Gene3D" id="3.10.600.10">
    <property type="entry name" value="pyruvate carboxylase f1077a mutant domain"/>
    <property type="match status" value="1"/>
</dbReference>
<accession>A0A917S5H0</accession>
<dbReference type="InterPro" id="IPR005482">
    <property type="entry name" value="Biotin_COase_C"/>
</dbReference>
<organism evidence="17 18">
    <name type="scientific">Microlunatus endophyticus</name>
    <dbReference type="NCBI Taxonomy" id="1716077"/>
    <lineage>
        <taxon>Bacteria</taxon>
        <taxon>Bacillati</taxon>
        <taxon>Actinomycetota</taxon>
        <taxon>Actinomycetes</taxon>
        <taxon>Propionibacteriales</taxon>
        <taxon>Propionibacteriaceae</taxon>
        <taxon>Microlunatus</taxon>
    </lineage>
</organism>
<dbReference type="PIRSF" id="PIRSF001594">
    <property type="entry name" value="Pyruv_carbox"/>
    <property type="match status" value="1"/>
</dbReference>
<dbReference type="GO" id="GO:0046872">
    <property type="term" value="F:metal ion binding"/>
    <property type="evidence" value="ECO:0007669"/>
    <property type="project" value="UniProtKB-KW"/>
</dbReference>
<dbReference type="Pfam" id="PF02785">
    <property type="entry name" value="Biotin_carb_C"/>
    <property type="match status" value="1"/>
</dbReference>
<dbReference type="SUPFAM" id="SSF89000">
    <property type="entry name" value="post-HMGL domain-like"/>
    <property type="match status" value="1"/>
</dbReference>
<keyword evidence="7 8" id="KW-0092">Biotin</keyword>
<dbReference type="SUPFAM" id="SSF51569">
    <property type="entry name" value="Aldolase"/>
    <property type="match status" value="1"/>
</dbReference>
<dbReference type="PROSITE" id="PS00867">
    <property type="entry name" value="CPSASE_2"/>
    <property type="match status" value="1"/>
</dbReference>
<keyword evidence="5 8" id="KW-0547">Nucleotide-binding</keyword>
<dbReference type="PROSITE" id="PS50991">
    <property type="entry name" value="PYR_CT"/>
    <property type="match status" value="1"/>
</dbReference>
<evidence type="ECO:0000259" key="14">
    <source>
        <dbReference type="PROSITE" id="PS50975"/>
    </source>
</evidence>
<keyword evidence="4 11" id="KW-0479">Metal-binding</keyword>
<dbReference type="InterPro" id="IPR005479">
    <property type="entry name" value="CPAse_ATP-bd"/>
</dbReference>
<dbReference type="Pfam" id="PF00364">
    <property type="entry name" value="Biotin_lipoyl"/>
    <property type="match status" value="1"/>
</dbReference>
<evidence type="ECO:0000259" key="16">
    <source>
        <dbReference type="PROSITE" id="PS50991"/>
    </source>
</evidence>
<dbReference type="InterPro" id="IPR011053">
    <property type="entry name" value="Single_hybrid_motif"/>
</dbReference>
<evidence type="ECO:0000256" key="2">
    <source>
        <dbReference type="ARBA" id="ARBA00013057"/>
    </source>
</evidence>
<feature type="modified residue" description="N6-carboxylysine" evidence="12">
    <location>
        <position position="709"/>
    </location>
</feature>
<reference evidence="17" key="1">
    <citation type="journal article" date="2014" name="Int. J. Syst. Evol. Microbiol.">
        <title>Complete genome sequence of Corynebacterium casei LMG S-19264T (=DSM 44701T), isolated from a smear-ripened cheese.</title>
        <authorList>
            <consortium name="US DOE Joint Genome Institute (JGI-PGF)"/>
            <person name="Walter F."/>
            <person name="Albersmeier A."/>
            <person name="Kalinowski J."/>
            <person name="Ruckert C."/>
        </authorList>
    </citation>
    <scope>NUCLEOTIDE SEQUENCE</scope>
    <source>
        <strain evidence="17">CGMCC 4.7306</strain>
    </source>
</reference>
<dbReference type="SUPFAM" id="SSF52440">
    <property type="entry name" value="PreATP-grasp domain"/>
    <property type="match status" value="1"/>
</dbReference>
<dbReference type="InterPro" id="IPR003379">
    <property type="entry name" value="Carboxylase_cons_dom"/>
</dbReference>
<feature type="domain" description="Biotin carboxylation" evidence="15">
    <location>
        <begin position="1"/>
        <end position="454"/>
    </location>
</feature>
<evidence type="ECO:0000259" key="13">
    <source>
        <dbReference type="PROSITE" id="PS50968"/>
    </source>
</evidence>
<feature type="binding site" evidence="10">
    <location>
        <position position="235"/>
    </location>
    <ligand>
        <name>ATP</name>
        <dbReference type="ChEBI" id="CHEBI:30616"/>
    </ligand>
</feature>
<dbReference type="InterPro" id="IPR011761">
    <property type="entry name" value="ATP-grasp"/>
</dbReference>
<dbReference type="EMBL" id="BMMZ01000003">
    <property type="protein sequence ID" value="GGL57183.1"/>
    <property type="molecule type" value="Genomic_DNA"/>
</dbReference>
<dbReference type="InterPro" id="IPR005930">
    <property type="entry name" value="Pyruv_COase"/>
</dbReference>
<dbReference type="Gene3D" id="2.40.50.100">
    <property type="match status" value="1"/>
</dbReference>
<dbReference type="Pfam" id="PF00682">
    <property type="entry name" value="HMGL-like"/>
    <property type="match status" value="1"/>
</dbReference>
<dbReference type="NCBIfam" id="TIGR01235">
    <property type="entry name" value="pyruv_carbox"/>
    <property type="match status" value="1"/>
</dbReference>
<dbReference type="NCBIfam" id="NF009554">
    <property type="entry name" value="PRK12999.1"/>
    <property type="match status" value="1"/>
</dbReference>
<dbReference type="RefSeq" id="WP_188894527.1">
    <property type="nucleotide sequence ID" value="NZ_BMMZ01000003.1"/>
</dbReference>
<dbReference type="InterPro" id="IPR013785">
    <property type="entry name" value="Aldolase_TIM"/>
</dbReference>
<sequence length="1133" mass="121768">MFSKVLVANRGEIAVRAFRAAYELGAQTVAVYPYEDRNAVHRIKADEAYEIGERGHPVRAYLDIDGIIRAAVDSGADAIYPGYGFLSENPDLARACDAAGITFIGPPADVLELAGNKVRAIGAARAAGIPTLKSTPPSDDVEELVAGAEEVGYPVFVKAVAGGGGRGMRRVDEPGQLRDALDQAMREADSAFGDATVFIEQAVSRPRHIEVQILADKAGNTMHLFERDCSLQRRHQKVIELAPAPNISDELRAALTGDAVKFAESLHYSCAGTVEFLVETEGPRAGQHVFIEMNPRIQVEHTVTEEITGVDLVQSQMLIASGSTLEDLELSQDRVTITGAALQCRITTEDPANGFRPDTGIITAYRSAGGAGVRLDGGTADTGAEVSAHFDSMLVKLTCRGRNFATAVARARRALAEFRIRGVSTNIPFLQAVLDDPEFLAGNVATNFIETRPELLNARTPGDRGTKLLRYVAEITVNKPNGNRPTLLDPGEKRPAGVDLSVPSPHGSRQRLLDLGPAGFAAELRSRTNVEITDTTFRDAHQSLLATRVRTKDLLRIAPYVGRMTPELFSVECWGGATYDVALRFLHEDPWERLAALRYNMPGLALQMLLRGRNTVGYTPYPEKVTRTFVQQAAETGIDIFRIFDALNDVEQMRPAIEAVLETNTTVAEVALCYTSDLNDPNEPTYTLDYYLRLAEQAVQAGAHILAIKDMAGLLRPPAAARLVSALRERFDLPVHLHTHDTAGGQIGTLLAAIDAGVDAVDVASAPMSATTSQPPASALVAALAHTERESNLDLRKVMDLEPYWEAVRRIYAPFESGLPSPTGRVYDHEIPGGQLSNLRQQAIALGLGEKFEQIEAMYAAANKIVGRPTKVTPSSKVVGDLALHLVAVGADPKDFEENPGKYDIPDSVIGFLAGELGTPSAGWPEPFRTKALAGRKVPVREETLSSEDETALDKGGRVAQDALNRLLFPGPTKDFLAARDAYGDVGRLDTADFLYGLQAETEHVVRIGRGVSVILGLEAIGEADEKGMRTVMCTLNGQLRPIRVRDNSIKVDIKAAEKADAGNSGHVAAPFSGVVSLRVAEGDTVEAGATVATIEAMKMEAAITAPRAGTVRRLAIGPVQQVEGGDLVIVLG</sequence>
<dbReference type="GO" id="GO:0005737">
    <property type="term" value="C:cytoplasm"/>
    <property type="evidence" value="ECO:0007669"/>
    <property type="project" value="TreeGrafter"/>
</dbReference>
<feature type="binding site" evidence="10">
    <location>
        <position position="200"/>
    </location>
    <ligand>
        <name>ATP</name>
        <dbReference type="ChEBI" id="CHEBI:30616"/>
    </ligand>
</feature>
<feature type="binding site" evidence="11">
    <location>
        <position position="738"/>
    </location>
    <ligand>
        <name>Mn(2+)</name>
        <dbReference type="ChEBI" id="CHEBI:29035"/>
    </ligand>
</feature>
<dbReference type="SUPFAM" id="SSF56059">
    <property type="entry name" value="Glutathione synthetase ATP-binding domain-like"/>
    <property type="match status" value="1"/>
</dbReference>
<dbReference type="SMART" id="SM00878">
    <property type="entry name" value="Biotin_carb_C"/>
    <property type="match status" value="1"/>
</dbReference>
<keyword evidence="6 8" id="KW-0067">ATP-binding</keyword>
<keyword evidence="3 8" id="KW-0436">Ligase</keyword>
<feature type="binding site" evidence="11">
    <location>
        <position position="740"/>
    </location>
    <ligand>
        <name>Mn(2+)</name>
        <dbReference type="ChEBI" id="CHEBI:29035"/>
    </ligand>
</feature>
<dbReference type="FunFam" id="3.20.20.70:FF:000120">
    <property type="entry name" value="Pyruvate carboxylase"/>
    <property type="match status" value="1"/>
</dbReference>
<dbReference type="InterPro" id="IPR000089">
    <property type="entry name" value="Biotin_lipoyl"/>
</dbReference>
<name>A0A917S5H0_9ACTN</name>
<dbReference type="NCBIfam" id="NF006761">
    <property type="entry name" value="PRK09282.1"/>
    <property type="match status" value="1"/>
</dbReference>
<dbReference type="InterPro" id="IPR011764">
    <property type="entry name" value="Biotin_carboxylation_dom"/>
</dbReference>
<feature type="active site" evidence="9">
    <location>
        <position position="296"/>
    </location>
</feature>
<dbReference type="InterPro" id="IPR005481">
    <property type="entry name" value="BC-like_N"/>
</dbReference>
<dbReference type="FunFam" id="2.40.50.100:FF:000003">
    <property type="entry name" value="Acetyl-CoA carboxylase biotin carboxyl carrier protein"/>
    <property type="match status" value="1"/>
</dbReference>
<dbReference type="InterPro" id="IPR011054">
    <property type="entry name" value="Rudment_hybrid_motif"/>
</dbReference>
<evidence type="ECO:0000256" key="4">
    <source>
        <dbReference type="ARBA" id="ARBA00022723"/>
    </source>
</evidence>
<reference evidence="17" key="2">
    <citation type="submission" date="2020-09" db="EMBL/GenBank/DDBJ databases">
        <authorList>
            <person name="Sun Q."/>
            <person name="Zhou Y."/>
        </authorList>
    </citation>
    <scope>NUCLEOTIDE SEQUENCE</scope>
    <source>
        <strain evidence="17">CGMCC 4.7306</strain>
    </source>
</reference>
<evidence type="ECO:0000256" key="8">
    <source>
        <dbReference type="PIRNR" id="PIRNR001594"/>
    </source>
</evidence>
<dbReference type="AlphaFoldDB" id="A0A917S5H0"/>
<evidence type="ECO:0000256" key="11">
    <source>
        <dbReference type="PIRSR" id="PIRSR001594-3"/>
    </source>
</evidence>
<dbReference type="InterPro" id="IPR000891">
    <property type="entry name" value="PYR_CT"/>
</dbReference>
<dbReference type="Pfam" id="PF02786">
    <property type="entry name" value="CPSase_L_D2"/>
    <property type="match status" value="1"/>
</dbReference>
<dbReference type="Gene3D" id="3.20.20.70">
    <property type="entry name" value="Aldolase class I"/>
    <property type="match status" value="1"/>
</dbReference>
<dbReference type="Gene3D" id="3.30.470.20">
    <property type="entry name" value="ATP-grasp fold, B domain"/>
    <property type="match status" value="1"/>
</dbReference>
<feature type="binding site" evidence="10">
    <location>
        <position position="873"/>
    </location>
    <ligand>
        <name>substrate</name>
    </ligand>
</feature>
<evidence type="ECO:0000256" key="1">
    <source>
        <dbReference type="ARBA" id="ARBA00001953"/>
    </source>
</evidence>
<feature type="domain" description="Lipoyl-binding" evidence="13">
    <location>
        <begin position="1059"/>
        <end position="1133"/>
    </location>
</feature>